<dbReference type="Proteomes" id="UP001500192">
    <property type="component" value="Unassembled WGS sequence"/>
</dbReference>
<protein>
    <submittedName>
        <fullName evidence="1">Uncharacterized protein</fullName>
    </submittedName>
</protein>
<proteinExistence type="predicted"/>
<keyword evidence="2" id="KW-1185">Reference proteome</keyword>
<dbReference type="EMBL" id="BAABIB010000036">
    <property type="protein sequence ID" value="GAA5156565.1"/>
    <property type="molecule type" value="Genomic_DNA"/>
</dbReference>
<sequence length="77" mass="8016">MGETSTAAVALSRSATTGWARRTVTATAATTAPEIPSQGAVVRPGAGPKRARVARTVWLVRNVEPLRPEAPARPPSQ</sequence>
<evidence type="ECO:0000313" key="1">
    <source>
        <dbReference type="EMBL" id="GAA5156565.1"/>
    </source>
</evidence>
<comment type="caution">
    <text evidence="1">The sequence shown here is derived from an EMBL/GenBank/DDBJ whole genome shotgun (WGS) entry which is preliminary data.</text>
</comment>
<organism evidence="1 2">
    <name type="scientific">Amycolatopsis dongchuanensis</name>
    <dbReference type="NCBI Taxonomy" id="1070866"/>
    <lineage>
        <taxon>Bacteria</taxon>
        <taxon>Bacillati</taxon>
        <taxon>Actinomycetota</taxon>
        <taxon>Actinomycetes</taxon>
        <taxon>Pseudonocardiales</taxon>
        <taxon>Pseudonocardiaceae</taxon>
        <taxon>Amycolatopsis</taxon>
    </lineage>
</organism>
<name>A0ABP9Q4C9_9PSEU</name>
<evidence type="ECO:0000313" key="2">
    <source>
        <dbReference type="Proteomes" id="UP001500192"/>
    </source>
</evidence>
<reference evidence="2" key="1">
    <citation type="journal article" date="2019" name="Int. J. Syst. Evol. Microbiol.">
        <title>The Global Catalogue of Microorganisms (GCM) 10K type strain sequencing project: providing services to taxonomists for standard genome sequencing and annotation.</title>
        <authorList>
            <consortium name="The Broad Institute Genomics Platform"/>
            <consortium name="The Broad Institute Genome Sequencing Center for Infectious Disease"/>
            <person name="Wu L."/>
            <person name="Ma J."/>
        </authorList>
    </citation>
    <scope>NUCLEOTIDE SEQUENCE [LARGE SCALE GENOMIC DNA]</scope>
    <source>
        <strain evidence="2">JCM 18054</strain>
    </source>
</reference>
<gene>
    <name evidence="1" type="ORF">GCM10023214_14410</name>
</gene>
<accession>A0ABP9Q4C9</accession>